<feature type="compositionally biased region" description="Basic and acidic residues" evidence="1">
    <location>
        <begin position="212"/>
        <end position="238"/>
    </location>
</feature>
<feature type="compositionally biased region" description="Gly residues" evidence="1">
    <location>
        <begin position="116"/>
        <end position="136"/>
    </location>
</feature>
<dbReference type="InParanoid" id="A0A0C3BGQ3"/>
<sequence length="277" mass="29179">MTTPYLPGLSIIDNHKFDVAPANMSATATNVARIFKPLEVKEDTPFNIGILSISPGAEAFKEKRYWQLPVSAAAIFAALVARLQNDLSGCEDIVLAKKIVAHLTLKRYSGPSSSGGPRGDSGGPSGGGGGGEGPSGGERRRSKRKNASGESSAPAKEGNRKARNVAGGDEAGDCGECSGASSEALRSFLVPLGPSWNVEFPPGVRSQYGQSNRREIAFGDDKPAKLIDADKDNSDSETGRSISAINPPDEDNPDEWRFGPSFSTNKIVFTARAVKLT</sequence>
<feature type="region of interest" description="Disordered" evidence="1">
    <location>
        <begin position="108"/>
        <end position="177"/>
    </location>
</feature>
<evidence type="ECO:0000256" key="1">
    <source>
        <dbReference type="SAM" id="MobiDB-lite"/>
    </source>
</evidence>
<protein>
    <submittedName>
        <fullName evidence="2">Uncharacterized protein</fullName>
    </submittedName>
</protein>
<dbReference type="Proteomes" id="UP000054166">
    <property type="component" value="Unassembled WGS sequence"/>
</dbReference>
<dbReference type="EMBL" id="KN832985">
    <property type="protein sequence ID" value="KIM85473.1"/>
    <property type="molecule type" value="Genomic_DNA"/>
</dbReference>
<reference evidence="3" key="2">
    <citation type="submission" date="2015-01" db="EMBL/GenBank/DDBJ databases">
        <title>Evolutionary Origins and Diversification of the Mycorrhizal Mutualists.</title>
        <authorList>
            <consortium name="DOE Joint Genome Institute"/>
            <consortium name="Mycorrhizal Genomics Consortium"/>
            <person name="Kohler A."/>
            <person name="Kuo A."/>
            <person name="Nagy L.G."/>
            <person name="Floudas D."/>
            <person name="Copeland A."/>
            <person name="Barry K.W."/>
            <person name="Cichocki N."/>
            <person name="Veneault-Fourrey C."/>
            <person name="LaButti K."/>
            <person name="Lindquist E.A."/>
            <person name="Lipzen A."/>
            <person name="Lundell T."/>
            <person name="Morin E."/>
            <person name="Murat C."/>
            <person name="Riley R."/>
            <person name="Ohm R."/>
            <person name="Sun H."/>
            <person name="Tunlid A."/>
            <person name="Henrissat B."/>
            <person name="Grigoriev I.V."/>
            <person name="Hibbett D.S."/>
            <person name="Martin F."/>
        </authorList>
    </citation>
    <scope>NUCLEOTIDE SEQUENCE [LARGE SCALE GENOMIC DNA]</scope>
    <source>
        <strain evidence="3">F 1598</strain>
    </source>
</reference>
<gene>
    <name evidence="2" type="ORF">PILCRDRAFT_365058</name>
</gene>
<dbReference type="HOGENOM" id="CLU_1005139_0_0_1"/>
<feature type="region of interest" description="Disordered" evidence="1">
    <location>
        <begin position="202"/>
        <end position="259"/>
    </location>
</feature>
<accession>A0A0C3BGQ3</accession>
<reference evidence="2 3" key="1">
    <citation type="submission" date="2014-04" db="EMBL/GenBank/DDBJ databases">
        <authorList>
            <consortium name="DOE Joint Genome Institute"/>
            <person name="Kuo A."/>
            <person name="Tarkka M."/>
            <person name="Buscot F."/>
            <person name="Kohler A."/>
            <person name="Nagy L.G."/>
            <person name="Floudas D."/>
            <person name="Copeland A."/>
            <person name="Barry K.W."/>
            <person name="Cichocki N."/>
            <person name="Veneault-Fourrey C."/>
            <person name="LaButti K."/>
            <person name="Lindquist E.A."/>
            <person name="Lipzen A."/>
            <person name="Lundell T."/>
            <person name="Morin E."/>
            <person name="Murat C."/>
            <person name="Sun H."/>
            <person name="Tunlid A."/>
            <person name="Henrissat B."/>
            <person name="Grigoriev I.V."/>
            <person name="Hibbett D.S."/>
            <person name="Martin F."/>
            <person name="Nordberg H.P."/>
            <person name="Cantor M.N."/>
            <person name="Hua S.X."/>
        </authorList>
    </citation>
    <scope>NUCLEOTIDE SEQUENCE [LARGE SCALE GENOMIC DNA]</scope>
    <source>
        <strain evidence="2 3">F 1598</strain>
    </source>
</reference>
<keyword evidence="3" id="KW-1185">Reference proteome</keyword>
<proteinExistence type="predicted"/>
<organism evidence="2 3">
    <name type="scientific">Piloderma croceum (strain F 1598)</name>
    <dbReference type="NCBI Taxonomy" id="765440"/>
    <lineage>
        <taxon>Eukaryota</taxon>
        <taxon>Fungi</taxon>
        <taxon>Dikarya</taxon>
        <taxon>Basidiomycota</taxon>
        <taxon>Agaricomycotina</taxon>
        <taxon>Agaricomycetes</taxon>
        <taxon>Agaricomycetidae</taxon>
        <taxon>Atheliales</taxon>
        <taxon>Atheliaceae</taxon>
        <taxon>Piloderma</taxon>
    </lineage>
</organism>
<name>A0A0C3BGQ3_PILCF</name>
<dbReference type="AlphaFoldDB" id="A0A0C3BGQ3"/>
<evidence type="ECO:0000313" key="3">
    <source>
        <dbReference type="Proteomes" id="UP000054166"/>
    </source>
</evidence>
<evidence type="ECO:0000313" key="2">
    <source>
        <dbReference type="EMBL" id="KIM85473.1"/>
    </source>
</evidence>